<feature type="transmembrane region" description="Helical" evidence="2">
    <location>
        <begin position="6"/>
        <end position="27"/>
    </location>
</feature>
<dbReference type="FunCoup" id="D5GJ22">
    <property type="interactions" value="44"/>
</dbReference>
<dbReference type="AlphaFoldDB" id="D5GJ22"/>
<keyword evidence="2" id="KW-0472">Membrane</keyword>
<dbReference type="EMBL" id="FN430329">
    <property type="protein sequence ID" value="CAZ84515.1"/>
    <property type="molecule type" value="Genomic_DNA"/>
</dbReference>
<dbReference type="KEGG" id="tml:GSTUM_00008786001"/>
<feature type="compositionally biased region" description="Low complexity" evidence="1">
    <location>
        <begin position="195"/>
        <end position="209"/>
    </location>
</feature>
<dbReference type="GO" id="GO:0031207">
    <property type="term" value="C:Sec62/Sec63 complex"/>
    <property type="evidence" value="ECO:0007669"/>
    <property type="project" value="InterPro"/>
</dbReference>
<dbReference type="InParanoid" id="D5GJ22"/>
<dbReference type="InterPro" id="IPR018624">
    <property type="entry name" value="Sec66"/>
</dbReference>
<evidence type="ECO:0000256" key="1">
    <source>
        <dbReference type="SAM" id="MobiDB-lite"/>
    </source>
</evidence>
<dbReference type="HOGENOM" id="CLU_066294_0_0_1"/>
<dbReference type="Proteomes" id="UP000006911">
    <property type="component" value="Unassembled WGS sequence"/>
</dbReference>
<proteinExistence type="predicted"/>
<keyword evidence="2" id="KW-1133">Transmembrane helix</keyword>
<keyword evidence="2" id="KW-0812">Transmembrane</keyword>
<dbReference type="GeneID" id="9181856"/>
<dbReference type="Pfam" id="PF09802">
    <property type="entry name" value="Sec66"/>
    <property type="match status" value="1"/>
</dbReference>
<dbReference type="GO" id="GO:0031204">
    <property type="term" value="P:post-translational protein targeting to membrane, translocation"/>
    <property type="evidence" value="ECO:0007669"/>
    <property type="project" value="InterPro"/>
</dbReference>
<dbReference type="eggNOG" id="KOG4699">
    <property type="taxonomic scope" value="Eukaryota"/>
</dbReference>
<protein>
    <submittedName>
        <fullName evidence="3">(Perigord truffle) hypothetical protein</fullName>
    </submittedName>
</protein>
<dbReference type="RefSeq" id="XP_002840324.1">
    <property type="nucleotide sequence ID" value="XM_002840278.1"/>
</dbReference>
<dbReference type="PANTHER" id="PTHR28229">
    <property type="entry name" value="TRANSLOCATION PROTEIN SEC66"/>
    <property type="match status" value="1"/>
</dbReference>
<feature type="region of interest" description="Disordered" evidence="1">
    <location>
        <begin position="178"/>
        <end position="216"/>
    </location>
</feature>
<evidence type="ECO:0000313" key="4">
    <source>
        <dbReference type="Proteomes" id="UP000006911"/>
    </source>
</evidence>
<keyword evidence="4" id="KW-1185">Reference proteome</keyword>
<dbReference type="PANTHER" id="PTHR28229:SF1">
    <property type="entry name" value="TRANSLOCATION PROTEIN SEC66"/>
    <property type="match status" value="1"/>
</dbReference>
<dbReference type="STRING" id="656061.D5GJ22"/>
<reference evidence="3 4" key="1">
    <citation type="journal article" date="2010" name="Nature">
        <title>Perigord black truffle genome uncovers evolutionary origins and mechanisms of symbiosis.</title>
        <authorList>
            <person name="Martin F."/>
            <person name="Kohler A."/>
            <person name="Murat C."/>
            <person name="Balestrini R."/>
            <person name="Coutinho P.M."/>
            <person name="Jaillon O."/>
            <person name="Montanini B."/>
            <person name="Morin E."/>
            <person name="Noel B."/>
            <person name="Percudani R."/>
            <person name="Porcel B."/>
            <person name="Rubini A."/>
            <person name="Amicucci A."/>
            <person name="Amselem J."/>
            <person name="Anthouard V."/>
            <person name="Arcioni S."/>
            <person name="Artiguenave F."/>
            <person name="Aury J.M."/>
            <person name="Ballario P."/>
            <person name="Bolchi A."/>
            <person name="Brenna A."/>
            <person name="Brun A."/>
            <person name="Buee M."/>
            <person name="Cantarel B."/>
            <person name="Chevalier G."/>
            <person name="Couloux A."/>
            <person name="Da Silva C."/>
            <person name="Denoeud F."/>
            <person name="Duplessis S."/>
            <person name="Ghignone S."/>
            <person name="Hilselberger B."/>
            <person name="Iotti M."/>
            <person name="Marcais B."/>
            <person name="Mello A."/>
            <person name="Miranda M."/>
            <person name="Pacioni G."/>
            <person name="Quesneville H."/>
            <person name="Riccioni C."/>
            <person name="Ruotolo R."/>
            <person name="Splivallo R."/>
            <person name="Stocchi V."/>
            <person name="Tisserant E."/>
            <person name="Viscomi A.R."/>
            <person name="Zambonelli A."/>
            <person name="Zampieri E."/>
            <person name="Henrissat B."/>
            <person name="Lebrun M.H."/>
            <person name="Paolocci F."/>
            <person name="Bonfante P."/>
            <person name="Ottonello S."/>
            <person name="Wincker P."/>
        </authorList>
    </citation>
    <scope>NUCLEOTIDE SEQUENCE [LARGE SCALE GENOMIC DNA]</scope>
    <source>
        <strain evidence="3 4">Mel28</strain>
    </source>
</reference>
<gene>
    <name evidence="3" type="ORF">GSTUM_00008786001</name>
</gene>
<name>D5GJ22_TUBMM</name>
<organism evidence="3 4">
    <name type="scientific">Tuber melanosporum (strain Mel28)</name>
    <name type="common">Perigord black truffle</name>
    <dbReference type="NCBI Taxonomy" id="656061"/>
    <lineage>
        <taxon>Eukaryota</taxon>
        <taxon>Fungi</taxon>
        <taxon>Dikarya</taxon>
        <taxon>Ascomycota</taxon>
        <taxon>Pezizomycotina</taxon>
        <taxon>Pezizomycetes</taxon>
        <taxon>Pezizales</taxon>
        <taxon>Tuberaceae</taxon>
        <taxon>Tuber</taxon>
    </lineage>
</organism>
<evidence type="ECO:0000313" key="3">
    <source>
        <dbReference type="EMBL" id="CAZ84515.1"/>
    </source>
</evidence>
<dbReference type="OMA" id="DYWQRYQ"/>
<accession>D5GJ22</accession>
<sequence>MVKLSIIAPLVYIAVLVGTLAVFSSLYRKRKANKAASLEPWFGPHYPRDIYLTLLHQENPKVPDNILKAALVRRATEDIRRVVTIRQAKGSLQQLLQKGSIGDDLWTRFTVAEAEIEEELKDVAMEANGFSSEWAASIFQSANEIVQATRVRERAAEVAEQAATERAWWNEKRERASRELLGENNSDEDGVLVESSGSRGAARPGAATRGKGKSAS</sequence>
<evidence type="ECO:0000256" key="2">
    <source>
        <dbReference type="SAM" id="Phobius"/>
    </source>
</evidence>